<organism evidence="2 3">
    <name type="scientific">Aneurinibacillus thermoaerophilus</name>
    <dbReference type="NCBI Taxonomy" id="143495"/>
    <lineage>
        <taxon>Bacteria</taxon>
        <taxon>Bacillati</taxon>
        <taxon>Bacillota</taxon>
        <taxon>Bacilli</taxon>
        <taxon>Bacillales</taxon>
        <taxon>Paenibacillaceae</taxon>
        <taxon>Aneurinibacillus group</taxon>
        <taxon>Aneurinibacillus</taxon>
    </lineage>
</organism>
<evidence type="ECO:0000313" key="1">
    <source>
        <dbReference type="EMBL" id="QYY41260.1"/>
    </source>
</evidence>
<dbReference type="EMBL" id="CP080764">
    <property type="protein sequence ID" value="QYY41260.1"/>
    <property type="molecule type" value="Genomic_DNA"/>
</dbReference>
<proteinExistence type="predicted"/>
<dbReference type="AlphaFoldDB" id="A0A1G7XXI2"/>
<protein>
    <submittedName>
        <fullName evidence="2">Copper chaperone NosL</fullName>
    </submittedName>
    <submittedName>
        <fullName evidence="1">Nitrous oxide reductase accessory protein NosL</fullName>
    </submittedName>
</protein>
<reference evidence="2 3" key="1">
    <citation type="submission" date="2016-10" db="EMBL/GenBank/DDBJ databases">
        <authorList>
            <person name="de Groot N.N."/>
        </authorList>
    </citation>
    <scope>NUCLEOTIDE SEQUENCE [LARGE SCALE GENOMIC DNA]</scope>
    <source>
        <strain evidence="2 3">L 420-91</strain>
    </source>
</reference>
<sequence>MKKKGLIMASVLSIALLSGCGTKEYHPVSIEENVDKCSVCNMQVADNQHSTEIILKDGKALKFDDIGCLNEWEKKNGTEQVGAEYVRDYNTKEWVPLKEASFIYDKTFKTPMGYGIYSFKDKGAAQTFLNGQGKGKLMNANDLHSHTWERNMDMMHKMKHGHSDSMKMDKKGADS</sequence>
<dbReference type="RefSeq" id="WP_057898758.1">
    <property type="nucleotide sequence ID" value="NZ_CP080764.1"/>
</dbReference>
<dbReference type="EMBL" id="FNDE01000005">
    <property type="protein sequence ID" value="SDG88871.1"/>
    <property type="molecule type" value="Genomic_DNA"/>
</dbReference>
<dbReference type="PANTHER" id="PTHR41247:SF1">
    <property type="entry name" value="HTH-TYPE TRANSCRIPTIONAL REPRESSOR YCNK"/>
    <property type="match status" value="1"/>
</dbReference>
<dbReference type="Proteomes" id="UP000826616">
    <property type="component" value="Chromosome"/>
</dbReference>
<dbReference type="Proteomes" id="UP000198956">
    <property type="component" value="Unassembled WGS sequence"/>
</dbReference>
<keyword evidence="4" id="KW-1185">Reference proteome</keyword>
<dbReference type="InterPro" id="IPR008719">
    <property type="entry name" value="N2O_reductase_NosL"/>
</dbReference>
<dbReference type="OrthoDB" id="9792749at2"/>
<name>A0A1G7XXI2_ANETH</name>
<evidence type="ECO:0000313" key="3">
    <source>
        <dbReference type="Proteomes" id="UP000198956"/>
    </source>
</evidence>
<dbReference type="GeneID" id="97141672"/>
<dbReference type="SUPFAM" id="SSF160387">
    <property type="entry name" value="NosL/MerB-like"/>
    <property type="match status" value="1"/>
</dbReference>
<dbReference type="PANTHER" id="PTHR41247">
    <property type="entry name" value="HTH-TYPE TRANSCRIPTIONAL REPRESSOR YCNK"/>
    <property type="match status" value="1"/>
</dbReference>
<reference evidence="1 4" key="2">
    <citation type="submission" date="2021-08" db="EMBL/GenBank/DDBJ databases">
        <title>Complete genome sequence of the strain Aneurinibacillus thermoaerophilus CCM 8960.</title>
        <authorList>
            <person name="Musilova J."/>
            <person name="Kourilova X."/>
            <person name="Pernicova I."/>
            <person name="Bezdicek M."/>
            <person name="Lengerova M."/>
            <person name="Obruca S."/>
            <person name="Sedlar K."/>
        </authorList>
    </citation>
    <scope>NUCLEOTIDE SEQUENCE [LARGE SCALE GENOMIC DNA]</scope>
    <source>
        <strain evidence="1 4">CCM 8960</strain>
    </source>
</reference>
<dbReference type="PROSITE" id="PS51257">
    <property type="entry name" value="PROKAR_LIPOPROTEIN"/>
    <property type="match status" value="1"/>
</dbReference>
<gene>
    <name evidence="1" type="ORF">K3F53_09860</name>
    <name evidence="2" type="ORF">SAMN04489735_10054</name>
</gene>
<dbReference type="Pfam" id="PF05573">
    <property type="entry name" value="NosL"/>
    <property type="match status" value="1"/>
</dbReference>
<accession>A0A1G7XXI2</accession>
<evidence type="ECO:0000313" key="2">
    <source>
        <dbReference type="EMBL" id="SDG88871.1"/>
    </source>
</evidence>
<evidence type="ECO:0000313" key="4">
    <source>
        <dbReference type="Proteomes" id="UP000826616"/>
    </source>
</evidence>